<reference evidence="36" key="1">
    <citation type="journal article" date="2020" name="PLoS Pathog.">
        <title>HIV-1 variants are archived throughout infection and persist in the reservoir.</title>
        <authorList>
            <person name="Brooks K."/>
            <person name="Jones B.R."/>
            <person name="Dilernia D.A."/>
            <person name="Wilkins D.J."/>
            <person name="Claiborne D.T."/>
            <person name="McInally S."/>
            <person name="Gilmour J."/>
            <person name="Kilembe W."/>
            <person name="Joy J.B."/>
            <person name="Allen S.A."/>
            <person name="Brumme Z.L."/>
            <person name="Hunter E."/>
        </authorList>
    </citation>
    <scope>NUCLEOTIDE SEQUENCE</scope>
    <source>
        <strain evidence="36">ZM1123M_28Jan2011_CP_24_E</strain>
    </source>
</reference>
<evidence type="ECO:0000259" key="35">
    <source>
        <dbReference type="Pfam" id="PF00517"/>
    </source>
</evidence>
<feature type="domain" description="Human immunodeficiency virus 1 envelope glycoprotein Gp120" evidence="34">
    <location>
        <begin position="31"/>
        <end position="140"/>
    </location>
</feature>
<evidence type="ECO:0000256" key="18">
    <source>
        <dbReference type="ARBA" id="ARBA00022844"/>
    </source>
</evidence>
<evidence type="ECO:0000256" key="5">
    <source>
        <dbReference type="ARBA" id="ARBA00004578"/>
    </source>
</evidence>
<gene>
    <name evidence="32 36" type="primary">env</name>
</gene>
<protein>
    <recommendedName>
        <fullName evidence="32">Envelope glycoprotein gp160</fullName>
    </recommendedName>
    <alternativeName>
        <fullName evidence="32">Env polyprotein</fullName>
    </alternativeName>
    <component>
        <recommendedName>
            <fullName evidence="32">Surface protein gp120</fullName>
            <shortName evidence="32">SU</shortName>
        </recommendedName>
        <alternativeName>
            <fullName evidence="32">Glycoprotein 120</fullName>
            <shortName evidence="32">gp120</shortName>
        </alternativeName>
    </component>
    <component>
        <recommendedName>
            <fullName evidence="32">Transmembrane protein gp41</fullName>
            <shortName evidence="32">TM</shortName>
        </recommendedName>
        <alternativeName>
            <fullName evidence="32">Glycoprotein 41</fullName>
            <shortName evidence="32">gp41</shortName>
        </alternativeName>
    </component>
</protein>
<evidence type="ECO:0000256" key="3">
    <source>
        <dbReference type="ARBA" id="ARBA00004505"/>
    </source>
</evidence>
<dbReference type="FunFam" id="2.170.40.20:FF:000003">
    <property type="entry name" value="Envelope glycoprotein gp160"/>
    <property type="match status" value="1"/>
</dbReference>
<feature type="chain" id="PRO_5027197305" description="Envelope glycoprotein gp160" evidence="32">
    <location>
        <begin position="30"/>
        <end position="865"/>
    </location>
</feature>
<feature type="region of interest" description="CD4-binding loop" evidence="32">
    <location>
        <begin position="363"/>
        <end position="373"/>
    </location>
</feature>
<feature type="disulfide bond" evidence="32">
    <location>
        <begin position="51"/>
        <end position="71"/>
    </location>
</feature>
<keyword evidence="30 32" id="KW-0449">Lipoprotein</keyword>
<dbReference type="HAMAP" id="MF_04083">
    <property type="entry name" value="HIV_ENV"/>
    <property type="match status" value="1"/>
</dbReference>
<dbReference type="FunFam" id="1.20.5.490:FF:000001">
    <property type="entry name" value="Envelope glycoprotein gp160"/>
    <property type="match status" value="1"/>
</dbReference>
<evidence type="ECO:0000256" key="33">
    <source>
        <dbReference type="RuleBase" id="RU363095"/>
    </source>
</evidence>
<name>A0A6M6AXE4_HV1</name>
<feature type="lipid moiety-binding region" description="S-palmitoyl cysteine; by host" evidence="32">
    <location>
        <position position="846"/>
    </location>
</feature>
<comment type="miscellaneous">
    <text evidence="32">HIV-1 lineages are divided in three main groups, M (for Major), O (for Outlier), and N (for New, or Non-M, Non-O). The vast majority of strains found worldwide belong to the group M. Group O seems to be endemic to and largely confined to Cameroon and neighboring countries in West Central Africa, where these viruses represent a small minority of HIV-1 strains. The group N is represented by a limited number of isolates from Cameroonian persons. The group M is further subdivided in 9 clades or subtypes (A to D, F to H, J and K).</text>
</comment>
<comment type="domain">
    <text evidence="32 33">The 17 amino acids long immunosuppressive region is present in many retroviral envelope proteins. Synthetic peptides derived from this relatively conserved sequence inhibit immune function in vitro and in vivo.</text>
</comment>
<keyword evidence="8 32" id="KW-1170">Fusion of virus membrane with host endosomal membrane</keyword>
<keyword evidence="20 32" id="KW-0261">Viral envelope protein</keyword>
<dbReference type="GO" id="GO:0016020">
    <property type="term" value="C:membrane"/>
    <property type="evidence" value="ECO:0007669"/>
    <property type="project" value="UniProtKB-UniRule"/>
</dbReference>
<dbReference type="GO" id="GO:0075512">
    <property type="term" value="P:clathrin-dependent endocytosis of virus by host cell"/>
    <property type="evidence" value="ECO:0007669"/>
    <property type="project" value="UniProtKB-UniRule"/>
</dbReference>
<evidence type="ECO:0000256" key="4">
    <source>
        <dbReference type="ARBA" id="ARBA00004563"/>
    </source>
</evidence>
<evidence type="ECO:0000256" key="10">
    <source>
        <dbReference type="ARBA" id="ARBA00022570"/>
    </source>
</evidence>
<dbReference type="EMBL" id="MT194541">
    <property type="protein sequence ID" value="QJX40155.1"/>
    <property type="molecule type" value="Genomic_RNA"/>
</dbReference>
<evidence type="ECO:0000256" key="14">
    <source>
        <dbReference type="ARBA" id="ARBA00022692"/>
    </source>
</evidence>
<dbReference type="GO" id="GO:0055036">
    <property type="term" value="C:virion membrane"/>
    <property type="evidence" value="ECO:0007669"/>
    <property type="project" value="UniProtKB-SubCell"/>
</dbReference>
<feature type="topological domain" description="Cytoplasmic" evidence="32">
    <location>
        <begin position="708"/>
        <end position="865"/>
    </location>
</feature>
<keyword evidence="17 32" id="KW-1161">Viral attachment to host cell</keyword>
<comment type="domain">
    <text evidence="32">The YXXL motif is involved in determining the exact site of viral release at the surface of infected mononuclear cells and promotes endocytosis. YXXL and di-leucine endocytosis motifs interact directly or indirectly with the clathrin adapter complexes, opperate independently, and their activities are not additive.</text>
</comment>
<comment type="similarity">
    <text evidence="32">Belongs to the HIV-1 env protein family.</text>
</comment>
<comment type="domain">
    <text evidence="32">The membrane proximal external region (MPER) present in gp41 is a tryptophan-rich region recognized by the antibodies 2F5, Z13, and 4E10. MPER seems to play a role in fusion.</text>
</comment>
<keyword evidence="23 32" id="KW-1039">Host endosome</keyword>
<comment type="PTM">
    <text evidence="32">Palmitoylation of the transmembrane protein and of Env polyprotein (prior to its proteolytic cleavage) is essential for their association with host cell membrane lipid rafts. Palmitoylation is therefore required for envelope trafficking to classical lipid rafts, but not for viral replication.</text>
</comment>
<dbReference type="CDD" id="cd09909">
    <property type="entry name" value="HIV-1-like_HR1-HR2"/>
    <property type="match status" value="1"/>
</dbReference>
<evidence type="ECO:0000256" key="29">
    <source>
        <dbReference type="ARBA" id="ARBA00023280"/>
    </source>
</evidence>
<comment type="domain">
    <text evidence="32">The CD4-binding region is targeted by the antibody b12.</text>
</comment>
<accession>A0A6M6AXE4</accession>
<dbReference type="GO" id="GO:0019082">
    <property type="term" value="P:viral protein processing"/>
    <property type="evidence" value="ECO:0007669"/>
    <property type="project" value="UniProtKB-UniRule"/>
</dbReference>
<evidence type="ECO:0000256" key="22">
    <source>
        <dbReference type="ARBA" id="ARBA00022989"/>
    </source>
</evidence>
<dbReference type="GO" id="GO:0039654">
    <property type="term" value="P:fusion of virus membrane with host endosome membrane"/>
    <property type="evidence" value="ECO:0007669"/>
    <property type="project" value="UniProtKB-UniRule"/>
</dbReference>
<feature type="coiled-coil region" evidence="32">
    <location>
        <begin position="635"/>
        <end position="669"/>
    </location>
</feature>
<evidence type="ECO:0000256" key="7">
    <source>
        <dbReference type="ARBA" id="ARBA00022506"/>
    </source>
</evidence>
<keyword evidence="14 32" id="KW-0812">Transmembrane</keyword>
<keyword evidence="31 32" id="KW-1160">Virus entry into host cell</keyword>
<evidence type="ECO:0000256" key="27">
    <source>
        <dbReference type="ARBA" id="ARBA00023157"/>
    </source>
</evidence>
<evidence type="ECO:0000256" key="8">
    <source>
        <dbReference type="ARBA" id="ARBA00022510"/>
    </source>
</evidence>
<feature type="region of interest" description="V4" evidence="32">
    <location>
        <begin position="384"/>
        <end position="417"/>
    </location>
</feature>
<keyword evidence="28 32" id="KW-0325">Glycoprotein</keyword>
<evidence type="ECO:0000256" key="17">
    <source>
        <dbReference type="ARBA" id="ARBA00022804"/>
    </source>
</evidence>
<keyword evidence="26 32" id="KW-0564">Palmitate</keyword>
<evidence type="ECO:0000256" key="2">
    <source>
        <dbReference type="ARBA" id="ARBA00004433"/>
    </source>
</evidence>
<evidence type="ECO:0000259" key="34">
    <source>
        <dbReference type="Pfam" id="PF00516"/>
    </source>
</evidence>
<keyword evidence="19 32" id="KW-1043">Host membrane</keyword>
<comment type="function">
    <text evidence="32">Envelope glycoprotein gp160: Oligomerizes in the host endoplasmic reticulum into predominantly trimers. In a second time, gp160 transits in the host Golgi, where glycosylation is completed. The precursor is then proteolytically cleaved in the trans-Golgi and thereby activated by cellular furin or furin-like proteases to produce gp120 and gp41.</text>
</comment>
<sequence length="865" mass="97414">MRVKGIPRNWQQWWIWSILGFWMVCNGVGNLWVTVYYGVPVWKEAKATLFCASDAKAYEKEVHNVWATHACVPTNPNPQEILLKNVTEDFNMWKNNMVDQMHEDIISLWDESLKPCVKLTPLCVTLYCRNASMGNNTDTVTYNNSMGAEMKNCSFNATTDLKDKKKTAYALFHSLDIVPINESAKGDKNVTEYKLISCNTSSIAQACPKISFDPIPIHYCAPAGYAILKCNNKTFNGTGPCNNVSTVQCTHGIKPVVSTQLLLNGSLAEEDIIIRSENLTDNAKTIIVHLKEPVNISCIRPGNNTRTSIRIGPGQAFFANDIIGDIRQAHCNISKANWNKTLHRVAEKLREHFPNKTIKFKEHSGGDLEITHHSFNCGGEFFYCNTSGLFNMTVNATTESLANSTGGNVNGNIILQCRIKQIINMWQEVGRAMYAPPIAGNISCNSSITGLLLTRDGGKNNENDNNTEIFRPGGGNMRDNWRSELYKYKVVEVKPLGIAPEKAKRRVVAREKRAVGIGAVFLGFLGAAGSTMGAASITLTVQARQLLSGIVQQQSNLLKAIEAQQHLLQLTVWGIKQLQTRVLALERYLRDQQLLGMWGCSGKIICPTAVPWNSSWSNKSYTDIWGNMTWMEWEREIDNYTGTIYRLLEESQNQQEQNEKDLLALDSWNSLWNWFNITKWLWYIKIFIMIVGGLIGLRIIFAVLSIVNRVRQGYSPLSFQTLTPNPRELDRLGRIEEEGGEQDKSRSVRLVSGFLALAWDDLRSLCLFSYHRLRDFVLIAVRAVELLGRSSLKGLQRGWEALKYLGNLVQYWGLELKKSAISLLDTIAIAVAEGTDRIIEYILRFCRAICNVPTRIRQGFEAALQ</sequence>
<feature type="lipid moiety-binding region" description="S-palmitoyl cysteine; by host" evidence="32">
    <location>
        <position position="766"/>
    </location>
</feature>
<keyword evidence="12 32" id="KW-1162">Viral penetration into host cytoplasm</keyword>
<evidence type="ECO:0000256" key="31">
    <source>
        <dbReference type="ARBA" id="ARBA00023296"/>
    </source>
</evidence>
<evidence type="ECO:0000256" key="9">
    <source>
        <dbReference type="ARBA" id="ARBA00022511"/>
    </source>
</evidence>
<keyword evidence="15 32" id="KW-0053">Apoptosis</keyword>
<feature type="chain" id="PRO_5027197306" description="Transmembrane protein gp41" evidence="32">
    <location>
        <begin position="514"/>
        <end position="865"/>
    </location>
</feature>
<proteinExistence type="inferred from homology"/>
<dbReference type="GO" id="GO:0019062">
    <property type="term" value="P:virion attachment to host cell"/>
    <property type="evidence" value="ECO:0007669"/>
    <property type="project" value="UniProtKB-UniRule"/>
</dbReference>
<comment type="function">
    <text evidence="32">Surface protein gp120: Attaches the virus to the host lymphoid cell by binding to the primary receptor CD4. This interaction induces a structural rearrangement creating a high affinity binding site for a chemokine coreceptor like CXCR4 and/or CCR5. Acts as a ligand for CD209/DC-SIGN and CLEC4M/DC-SIGNR, which are respectively found on dendritic cells (DCs), and on endothelial cells of liver sinusoids and lymph node sinuses. These interactions allow capture of viral particles at mucosal surfaces by these cells and subsequent transmission to permissive cells. HIV subverts the migration properties of dendritic cells to gain access to CD4+ T-cells in lymph nodes. Virus transmission to permissive T-cells occurs either in trans (without DCs infection, through viral capture and transmission), or in cis (following DCs productive infection, through the usual CD4-gp120 interaction), thereby inducing a robust infection. In trans infection, bound virions remain infectious over days and it is proposed that they are not degraded, but protected in non-lysosomal acidic organelles within the DCs close to the cell membrane thus contributing to the viral infectious potential during DCs' migration from the periphery to the lymphoid tissues. On arrival at lymphoid tissues, intact virions recycle back to DCs' cell surface allowing virus transmission to CD4+ T-cells.</text>
</comment>
<comment type="subunit">
    <text evidence="32">The mature envelope protein (Env) consists of a homotrimer of non-covalently associated gp120-gp41 heterodimers. The resulting complex protrudes from the virus surface as a spike. There seems to be as few as 10 spikes on the average virion. Surface protein gp120 interacts with host CD4, CCR5 and CXCR4. Gp120 also interacts with the C-type lectins CD209/DC-SIGN and CLEC4M/DC-SIGNR (collectively referred to as DC-SIGN(R)). Gp120 and gp41 interact with GalCer. Gp120 interacts with host ITGA4/ITGB7 complex; on CD4+ T-cells, this interaction results in rapid activation of integrin ITGAL/LFA-1, which facilitates efficient cell-to-cell spreading of HIV-1. Gp120 interacts with cell-associated heparan sulfate; this interaction increases virus infectivity on permissive cells and may be involved in infection of CD4- cells.</text>
</comment>
<evidence type="ECO:0000256" key="28">
    <source>
        <dbReference type="ARBA" id="ARBA00023180"/>
    </source>
</evidence>
<dbReference type="InterPro" id="IPR037527">
    <property type="entry name" value="Gp160"/>
</dbReference>
<keyword evidence="22 32" id="KW-1133">Transmembrane helix</keyword>
<keyword evidence="16 32" id="KW-0732">Signal</keyword>
<comment type="miscellaneous">
    <text evidence="32">Inhibitors targeting HIV-1 viral envelope proteins are used as antiretroviral drugs. Attachment of virions to the cell surface via non-specific interactions and CD4 binding can be blocked by inhibitors that include cyanovirin-N, cyclotriazadisulfonamide analogs, PRO 2000, TNX 355 and PRO 542. In addition, BMS 806 can block CD4-induced conformational changes. Env interactions with the coreceptor molecules can be targeted by CCR5 antagonists including SCH-D, maraviroc (UK 427857) and aplaviroc (GW 873140), and the CXCR4 antagonist AMD 070. Fusion of viral and cellular membranes can be inhibited by peptides such as enfuvirtide and tifuvirtide (T 1249). Resistance to inhibitors associated with mutations in Env are observed. Most of the time, single mutations confer only a modest reduction in drug susceptibility. Combination of several mutations is usually required to develop a high-level drug resistance.</text>
</comment>
<feature type="site" description="Cleavage; by host furin" evidence="32">
    <location>
        <begin position="513"/>
        <end position="514"/>
    </location>
</feature>
<feature type="transmembrane region" description="Helical" evidence="33">
    <location>
        <begin position="514"/>
        <end position="537"/>
    </location>
</feature>
<comment type="PTM">
    <text evidence="32">Specific enzymatic cleavages in vivo yield mature proteins. Envelope glycoproteins are synthesized as a inactive precursor that is heavily N-glycosylated and processed likely by host cell furin in the Golgi to yield the mature SU and TM proteins. The cleavage site between SU and TM requires the minimal sequence [KR]-X-[KR]-R. About 2 of the 9 disulfide bonds of gp41 are reduced by P4HB/PDI, following binding to CD4 receptor.</text>
</comment>
<keyword evidence="27 32" id="KW-1015">Disulfide bond</keyword>
<organism evidence="36">
    <name type="scientific">Human immunodeficiency virus type 1</name>
    <name type="common">HIV-1</name>
    <dbReference type="NCBI Taxonomy" id="11676"/>
    <lineage>
        <taxon>Viruses</taxon>
        <taxon>Riboviria</taxon>
        <taxon>Pararnavirae</taxon>
        <taxon>Artverviricota</taxon>
        <taxon>Revtraviricetes</taxon>
        <taxon>Ortervirales</taxon>
        <taxon>Retroviridae</taxon>
        <taxon>Orthoretrovirinae</taxon>
        <taxon>Lentivirus</taxon>
        <taxon>Lentivirus humimdef1</taxon>
    </lineage>
</organism>
<keyword evidence="18 32" id="KW-0946">Virion</keyword>
<dbReference type="FunFam" id="1.10.287.210:FF:000001">
    <property type="entry name" value="Envelope glycoprotein gp160"/>
    <property type="match status" value="1"/>
</dbReference>
<dbReference type="Pfam" id="PF00517">
    <property type="entry name" value="GP41"/>
    <property type="match status" value="1"/>
</dbReference>
<evidence type="ECO:0000256" key="19">
    <source>
        <dbReference type="ARBA" id="ARBA00022870"/>
    </source>
</evidence>
<comment type="subcellular location">
    <molecule>Transmembrane protein gp41</molecule>
    <subcellularLocation>
        <location evidence="32">Virion membrane</location>
        <topology evidence="32">Single-pass type I membrane protein</topology>
    </subcellularLocation>
    <subcellularLocation>
        <location evidence="32">Host cell membrane</location>
        <topology evidence="32">Single-pass type I membrane protein</topology>
    </subcellularLocation>
    <subcellularLocation>
        <location evidence="32">Host endosome membrane</location>
        <topology evidence="32">Single-pass type I membrane protein</topology>
    </subcellularLocation>
    <text evidence="32">It is probably concentrated at the site of budding and incorporated into the virions possibly by contacts between the cytoplasmic tail of Env and the N-terminus of Gag.</text>
</comment>
<dbReference type="GO" id="GO:0019031">
    <property type="term" value="C:viral envelope"/>
    <property type="evidence" value="ECO:0007669"/>
    <property type="project" value="UniProtKB-KW"/>
</dbReference>
<keyword evidence="25 32" id="KW-0472">Membrane</keyword>
<evidence type="ECO:0000256" key="1">
    <source>
        <dbReference type="ARBA" id="ARBA00004402"/>
    </source>
</evidence>
<comment type="domain">
    <text evidence="32">Some of the most genetically diverse regions of the viral genome are present in Env. They are called variable regions 1 through 5 (V1 through V5). Coreceptor usage of gp120 is determined mainly by the primary structure of the third variable region (V3) in the outer domain of gp120. The sequence of V3 determines which coreceptor, CCR5 and/or CXCR4 (corresponding to R5/macrophage, X4/T cell and R5X4/T cell and macrophage tropism), is used to trigger the fusion potential of the Env complex, and hence which cells the virus can infect. Binding to CCR5 involves a region adjacent in addition to V3.</text>
</comment>
<dbReference type="GO" id="GO:0052031">
    <property type="term" value="P:symbiont-mediated perturbation of host defense response"/>
    <property type="evidence" value="ECO:0007669"/>
    <property type="project" value="UniProtKB-UniRule"/>
</dbReference>
<evidence type="ECO:0000256" key="6">
    <source>
        <dbReference type="ARBA" id="ARBA00004650"/>
    </source>
</evidence>
<dbReference type="GO" id="GO:0020002">
    <property type="term" value="C:host cell plasma membrane"/>
    <property type="evidence" value="ECO:0007669"/>
    <property type="project" value="UniProtKB-SubCell"/>
</dbReference>
<feature type="domain" description="Retroviral envelope protein GP41-like" evidence="35">
    <location>
        <begin position="532"/>
        <end position="723"/>
    </location>
</feature>
<evidence type="ECO:0000256" key="11">
    <source>
        <dbReference type="ARBA" id="ARBA00022581"/>
    </source>
</evidence>
<dbReference type="InterPro" id="IPR036377">
    <property type="entry name" value="Gp120_core_sf"/>
</dbReference>
<feature type="region of interest" description="MPER; binding to GalCer" evidence="32">
    <location>
        <begin position="664"/>
        <end position="685"/>
    </location>
</feature>
<keyword evidence="11 32" id="KW-0945">Host-virus interaction</keyword>
<keyword evidence="24 32" id="KW-0175">Coiled coil</keyword>
<evidence type="ECO:0000313" key="36">
    <source>
        <dbReference type="EMBL" id="QJX40155.1"/>
    </source>
</evidence>
<feature type="transmembrane region" description="Helical" evidence="33">
    <location>
        <begin position="13"/>
        <end position="39"/>
    </location>
</feature>
<comment type="subcellular location">
    <molecule>Surface protein gp120</molecule>
    <subcellularLocation>
        <location evidence="32">Virion membrane</location>
        <topology evidence="32">Peripheral membrane protein</topology>
    </subcellularLocation>
    <subcellularLocation>
        <location evidence="32">Host cell membrane</location>
        <topology evidence="32">Peripheral membrane protein</topology>
    </subcellularLocation>
    <subcellularLocation>
        <location evidence="32">Host endosome membrane</location>
        <topology evidence="32">Single-pass type I membrane protein</topology>
    </subcellularLocation>
    <text evidence="32">The surface protein is not anchored to the viral envelope, but associates with the extravirion surface through its binding to TM. It is probably concentrated at the site of budding and incorporated into the virions possibly by contacts between the cytoplasmic tail of Env and the N-terminus of Gag.</text>
</comment>
<feature type="disulfide bond" evidence="32">
    <location>
        <begin position="220"/>
        <end position="249"/>
    </location>
</feature>
<dbReference type="GO" id="GO:0005198">
    <property type="term" value="F:structural molecule activity"/>
    <property type="evidence" value="ECO:0007669"/>
    <property type="project" value="UniProtKB-UniRule"/>
</dbReference>
<evidence type="ECO:0000256" key="16">
    <source>
        <dbReference type="ARBA" id="ARBA00022729"/>
    </source>
</evidence>
<dbReference type="InterPro" id="IPR000777">
    <property type="entry name" value="HIV1_Gp120"/>
</dbReference>
<keyword evidence="10 32" id="KW-1165">Clathrin-mediated endocytosis of virus by host</keyword>
<comment type="caution">
    <text evidence="32 33">Lacks conserved residue(s) required for the propagation of feature annotation.</text>
</comment>
<dbReference type="Pfam" id="PF00516">
    <property type="entry name" value="GP120"/>
    <property type="match status" value="2"/>
</dbReference>
<dbReference type="GO" id="GO:1903908">
    <property type="term" value="P:positive regulation of plasma membrane raft polarization"/>
    <property type="evidence" value="ECO:0007669"/>
    <property type="project" value="UniProtKB-UniRule"/>
</dbReference>
<feature type="disulfide bond" evidence="32">
    <location>
        <begin position="600"/>
        <end position="606"/>
    </location>
</feature>
<evidence type="ECO:0000256" key="30">
    <source>
        <dbReference type="ARBA" id="ARBA00023288"/>
    </source>
</evidence>
<feature type="disulfide bond" evidence="32">
    <location>
        <begin position="384"/>
        <end position="417"/>
    </location>
</feature>
<feature type="disulfide bond" evidence="32">
    <location>
        <begin position="377"/>
        <end position="444"/>
    </location>
</feature>
<feature type="disulfide bond" evidence="32">
    <location>
        <begin position="230"/>
        <end position="241"/>
    </location>
</feature>
<dbReference type="Gene3D" id="1.10.287.210">
    <property type="match status" value="1"/>
</dbReference>
<evidence type="ECO:0000256" key="15">
    <source>
        <dbReference type="ARBA" id="ARBA00022703"/>
    </source>
</evidence>
<organismHost>
    <name type="scientific">Homo sapiens</name>
    <name type="common">Human</name>
    <dbReference type="NCBI Taxonomy" id="9606"/>
</organismHost>
<comment type="subcellular location">
    <subcellularLocation>
        <location evidence="3">Host cell membrane</location>
        <topology evidence="3">Peripheral membrane protein</topology>
    </subcellularLocation>
    <subcellularLocation>
        <location evidence="1">Host cell membrane</location>
        <topology evidence="1">Single-pass type I membrane protein</topology>
    </subcellularLocation>
    <subcellularLocation>
        <location evidence="2">Host endosome membrane</location>
        <topology evidence="2">Peripheral membrane protein</topology>
    </subcellularLocation>
    <subcellularLocation>
        <location evidence="5">Host endosome membrane</location>
        <topology evidence="5">Single-pass type I membrane protein</topology>
    </subcellularLocation>
    <subcellularLocation>
        <location evidence="6">Virion membrane</location>
        <topology evidence="6">Peripheral membrane protein</topology>
    </subcellularLocation>
    <subcellularLocation>
        <location evidence="4">Virion membrane</location>
        <topology evidence="4">Single-pass type I membrane protein</topology>
    </subcellularLocation>
</comment>
<feature type="short sequence motif" description="YXXL motif; contains endocytosis signal" evidence="32">
    <location>
        <begin position="714"/>
        <end position="717"/>
    </location>
</feature>
<keyword evidence="21 32" id="KW-1164">Virus endocytosis by host</keyword>
<comment type="PTM">
    <text evidence="32">Highly glycosylated by host. The high number of glycan on the protein is reffered to as 'glycan shield' because it contributes to hide protein sequence from adaptive immune system.</text>
</comment>
<keyword evidence="29 32" id="KW-0899">Viral immunoevasion</keyword>
<feature type="region of interest" description="Fusion peptide" evidence="32">
    <location>
        <begin position="514"/>
        <end position="534"/>
    </location>
</feature>
<feature type="domain" description="Human immunodeficiency virus 1 envelope glycoprotein Gp120" evidence="34">
    <location>
        <begin position="143"/>
        <end position="513"/>
    </location>
</feature>
<evidence type="ECO:0000256" key="25">
    <source>
        <dbReference type="ARBA" id="ARBA00023136"/>
    </source>
</evidence>
<evidence type="ECO:0000256" key="21">
    <source>
        <dbReference type="ARBA" id="ARBA00022890"/>
    </source>
</evidence>
<dbReference type="Gene3D" id="1.20.5.490">
    <property type="entry name" value="Single helix bin"/>
    <property type="match status" value="1"/>
</dbReference>
<feature type="transmembrane region" description="Helical" evidence="33">
    <location>
        <begin position="680"/>
        <end position="707"/>
    </location>
</feature>
<evidence type="ECO:0000256" key="23">
    <source>
        <dbReference type="ARBA" id="ARBA00023046"/>
    </source>
</evidence>
<dbReference type="FunFam" id="2.170.40.20:FF:000004">
    <property type="entry name" value="Envelope glycoprotein gp160"/>
    <property type="match status" value="1"/>
</dbReference>
<dbReference type="InterPro" id="IPR000328">
    <property type="entry name" value="GP41-like"/>
</dbReference>
<evidence type="ECO:0000256" key="13">
    <source>
        <dbReference type="ARBA" id="ARBA00022685"/>
    </source>
</evidence>
<dbReference type="SUPFAM" id="SSF58069">
    <property type="entry name" value="Virus ectodomain"/>
    <property type="match status" value="1"/>
</dbReference>
<evidence type="ECO:0000256" key="24">
    <source>
        <dbReference type="ARBA" id="ARBA00023054"/>
    </source>
</evidence>
<dbReference type="GO" id="GO:0019064">
    <property type="term" value="P:fusion of virus membrane with host plasma membrane"/>
    <property type="evidence" value="ECO:0007669"/>
    <property type="project" value="UniProtKB-UniRule"/>
</dbReference>
<keyword evidence="7 32" id="KW-1168">Fusion of virus membrane with host membrane</keyword>
<dbReference type="GO" id="GO:1903911">
    <property type="term" value="P:positive regulation of receptor clustering"/>
    <property type="evidence" value="ECO:0007669"/>
    <property type="project" value="UniProtKB-UniRule"/>
</dbReference>
<dbReference type="Gene3D" id="2.170.40.20">
    <property type="entry name" value="Human immunodeficiency virus 1, Gp160, envelope glycoprotein"/>
    <property type="match status" value="2"/>
</dbReference>
<feature type="region of interest" description="Immunosuppression" evidence="32">
    <location>
        <begin position="576"/>
        <end position="594"/>
    </location>
</feature>
<evidence type="ECO:0000256" key="20">
    <source>
        <dbReference type="ARBA" id="ARBA00022879"/>
    </source>
</evidence>
<evidence type="ECO:0000256" key="32">
    <source>
        <dbReference type="HAMAP-Rule" id="MF_04083"/>
    </source>
</evidence>
<comment type="function">
    <text evidence="32">Transmembrane protein gp41: Acts as a class I viral fusion protein. Under the current model, the protein has at least 3 conformational states: pre-fusion native state, pre-hairpin intermediate state, and post-fusion hairpin state. During fusion of viral and target intracellular membranes, the coiled coil regions (heptad repeats) assume a trimer-of-hairpins structure, positioning the fusion peptide in close proximity to the C-terminal region of the ectodomain. The formation of this structure appears to drive apposition and subsequent fusion of viral and target cell membranes. Complete fusion occurs in host cell endosomes and is dynamin-dependent, however some lipid transfer might occur at the plasma membrane. The virus undergoes clathrin-dependent internalization long before endosomal fusion, thus minimizing the surface exposure of conserved viral epitopes during fusion and reducing the efficacy of inhibitors targeting these epitopes. Membranes fusion leads to delivery of the nucleocapsid into the cytoplasm.</text>
</comment>
<dbReference type="GO" id="GO:0044175">
    <property type="term" value="C:host cell endosome membrane"/>
    <property type="evidence" value="ECO:0007669"/>
    <property type="project" value="UniProtKB-SubCell"/>
</dbReference>
<keyword evidence="9 32" id="KW-1032">Host cell membrane</keyword>
<keyword evidence="13 32" id="KW-0165">Cleavage on pair of basic residues</keyword>
<dbReference type="SUPFAM" id="SSF56502">
    <property type="entry name" value="gp120 core"/>
    <property type="match status" value="2"/>
</dbReference>
<evidence type="ECO:0000256" key="26">
    <source>
        <dbReference type="ARBA" id="ARBA00023139"/>
    </source>
</evidence>
<evidence type="ECO:0000256" key="12">
    <source>
        <dbReference type="ARBA" id="ARBA00022595"/>
    </source>
</evidence>